<evidence type="ECO:0000313" key="2">
    <source>
        <dbReference type="Proteomes" id="UP000218334"/>
    </source>
</evidence>
<dbReference type="Proteomes" id="UP000218334">
    <property type="component" value="Unassembled WGS sequence"/>
</dbReference>
<name>A0A2H3C9L4_9AGAR</name>
<gene>
    <name evidence="1" type="ORF">ARMSODRAFT_947507</name>
</gene>
<reference evidence="2" key="1">
    <citation type="journal article" date="2017" name="Nat. Ecol. Evol.">
        <title>Genome expansion and lineage-specific genetic innovations in the forest pathogenic fungi Armillaria.</title>
        <authorList>
            <person name="Sipos G."/>
            <person name="Prasanna A.N."/>
            <person name="Walter M.C."/>
            <person name="O'Connor E."/>
            <person name="Balint B."/>
            <person name="Krizsan K."/>
            <person name="Kiss B."/>
            <person name="Hess J."/>
            <person name="Varga T."/>
            <person name="Slot J."/>
            <person name="Riley R."/>
            <person name="Boka B."/>
            <person name="Rigling D."/>
            <person name="Barry K."/>
            <person name="Lee J."/>
            <person name="Mihaltcheva S."/>
            <person name="LaButti K."/>
            <person name="Lipzen A."/>
            <person name="Waldron R."/>
            <person name="Moloney N.M."/>
            <person name="Sperisen C."/>
            <person name="Kredics L."/>
            <person name="Vagvoelgyi C."/>
            <person name="Patrignani A."/>
            <person name="Fitzpatrick D."/>
            <person name="Nagy I."/>
            <person name="Doyle S."/>
            <person name="Anderson J.B."/>
            <person name="Grigoriev I.V."/>
            <person name="Gueldener U."/>
            <person name="Muensterkoetter M."/>
            <person name="Nagy L.G."/>
        </authorList>
    </citation>
    <scope>NUCLEOTIDE SEQUENCE [LARGE SCALE GENOMIC DNA]</scope>
    <source>
        <strain evidence="2">28-4</strain>
    </source>
</reference>
<dbReference type="EMBL" id="KZ293415">
    <property type="protein sequence ID" value="PBK78570.1"/>
    <property type="molecule type" value="Genomic_DNA"/>
</dbReference>
<evidence type="ECO:0000313" key="1">
    <source>
        <dbReference type="EMBL" id="PBK78570.1"/>
    </source>
</evidence>
<accession>A0A2H3C9L4</accession>
<proteinExistence type="predicted"/>
<protein>
    <submittedName>
        <fullName evidence="1">Uncharacterized protein</fullName>
    </submittedName>
</protein>
<sequence>MSLVYSQNALSKIASLPHATAHLGLKNANSYRVETQQSISLHCYVWTFFVFRLVERIVSYVHESPIENPMYPGMHGSGEKHP</sequence>
<dbReference type="AlphaFoldDB" id="A0A2H3C9L4"/>
<organism evidence="1 2">
    <name type="scientific">Armillaria solidipes</name>
    <dbReference type="NCBI Taxonomy" id="1076256"/>
    <lineage>
        <taxon>Eukaryota</taxon>
        <taxon>Fungi</taxon>
        <taxon>Dikarya</taxon>
        <taxon>Basidiomycota</taxon>
        <taxon>Agaricomycotina</taxon>
        <taxon>Agaricomycetes</taxon>
        <taxon>Agaricomycetidae</taxon>
        <taxon>Agaricales</taxon>
        <taxon>Marasmiineae</taxon>
        <taxon>Physalacriaceae</taxon>
        <taxon>Armillaria</taxon>
    </lineage>
</organism>
<keyword evidence="2" id="KW-1185">Reference proteome</keyword>